<dbReference type="InterPro" id="IPR016135">
    <property type="entry name" value="UBQ-conjugating_enzyme/RWD"/>
</dbReference>
<dbReference type="SUPFAM" id="SSF53300">
    <property type="entry name" value="vWA-like"/>
    <property type="match status" value="1"/>
</dbReference>
<dbReference type="InterPro" id="IPR050113">
    <property type="entry name" value="Ub_conjugating_enzyme"/>
</dbReference>
<name>A0ABR2L3P2_9EUKA</name>
<evidence type="ECO:0000313" key="4">
    <source>
        <dbReference type="Proteomes" id="UP001470230"/>
    </source>
</evidence>
<dbReference type="PROSITE" id="PS50127">
    <property type="entry name" value="UBC_2"/>
    <property type="match status" value="1"/>
</dbReference>
<dbReference type="Gene3D" id="3.10.110.10">
    <property type="entry name" value="Ubiquitin Conjugating Enzyme"/>
    <property type="match status" value="1"/>
</dbReference>
<feature type="domain" description="UBC core" evidence="1">
    <location>
        <begin position="667"/>
        <end position="824"/>
    </location>
</feature>
<accession>A0ABR2L3P2</accession>
<feature type="domain" description="VWFA" evidence="2">
    <location>
        <begin position="391"/>
        <end position="597"/>
    </location>
</feature>
<evidence type="ECO:0000313" key="3">
    <source>
        <dbReference type="EMBL" id="KAK8897332.1"/>
    </source>
</evidence>
<evidence type="ECO:0008006" key="5">
    <source>
        <dbReference type="Google" id="ProtNLM"/>
    </source>
</evidence>
<protein>
    <recommendedName>
        <fullName evidence="5">UBC core domain-containing protein</fullName>
    </recommendedName>
</protein>
<dbReference type="InterPro" id="IPR002035">
    <property type="entry name" value="VWF_A"/>
</dbReference>
<dbReference type="Gene3D" id="3.30.40.10">
    <property type="entry name" value="Zinc/RING finger domain, C3HC4 (zinc finger)"/>
    <property type="match status" value="1"/>
</dbReference>
<evidence type="ECO:0000259" key="1">
    <source>
        <dbReference type="PROSITE" id="PS50127"/>
    </source>
</evidence>
<dbReference type="EMBL" id="JAPFFF010000002">
    <property type="protein sequence ID" value="KAK8897332.1"/>
    <property type="molecule type" value="Genomic_DNA"/>
</dbReference>
<dbReference type="InterPro" id="IPR036465">
    <property type="entry name" value="vWFA_dom_sf"/>
</dbReference>
<dbReference type="SMART" id="SM00212">
    <property type="entry name" value="UBCc"/>
    <property type="match status" value="1"/>
</dbReference>
<dbReference type="SUPFAM" id="SSF54495">
    <property type="entry name" value="UBC-like"/>
    <property type="match status" value="1"/>
</dbReference>
<dbReference type="PROSITE" id="PS50234">
    <property type="entry name" value="VWFA"/>
    <property type="match status" value="1"/>
</dbReference>
<evidence type="ECO:0000259" key="2">
    <source>
        <dbReference type="PROSITE" id="PS50234"/>
    </source>
</evidence>
<dbReference type="Gene3D" id="3.40.50.410">
    <property type="entry name" value="von Willebrand factor, type A domain"/>
    <property type="match status" value="1"/>
</dbReference>
<dbReference type="CDD" id="cd00198">
    <property type="entry name" value="vWFA"/>
    <property type="match status" value="1"/>
</dbReference>
<proteinExistence type="predicted"/>
<dbReference type="CDD" id="cd00195">
    <property type="entry name" value="UBCc_UEV"/>
    <property type="match status" value="1"/>
</dbReference>
<sequence length="923" mass="104809">MSLVVNPRDARIIDKVFADIRPMPAKNKYRFFSTGSSDMLLKGIDVDLQMTFDPENCKRYLMDQLSGKVNTNNMDLIVYLAGGIPFLGGTLADIYTESSGRQVKPYIYGVLTRKVSDQDLNEIHYGLCNASNDKQKLLLSPLCDSELSGLYDMACLLGYLNNDGTKSDRLLKASAALIRFPPLITSLHRVMDRNDVTGRDIITICSTFHTYFTHIISSVTPPGQIFNYGLRCCNIITHIENIPEDLPMLIVDLKAEKENPNAQFLVKLNQPSIAYFWKNDSGDPFNYVKTEKFEPKAIEDANKSFVSFTPLAPLSVRVVTGCTIIKGKDHSYLYVSDSALKGADMTNMVDIIDPNVGVASSVNIEDFARHAGDCTIEKVANLIDPEQVKQVIYVCFDASESMGWPLSGYKDRELVKKGVESRIVIATQYLTNFANKTYGYRIPCLLGLMAFNQRIDFRCPLSPLVPDFEDKGLKDIIPIGQTYLWDALSDACDNIIEYTIDEKGNPKFPNAVNRLIVISDGEDVNSKKKYPEVAQKLFEKKIVVDSIIISTEEQCKQLAVLSHLTGGIAYNVEKALDGLKLFEESAFLDIKERKSSLKPIIKDDRNTTLAKLQLKDITKEFLDKAVTCIEFDKHTSSTVMYKIAGKPKLSTPEYVCFTNKNTQVPNPRRRRILRELLYAAQVMKEGNDNERYDRDVKVYPLSSNCDIWVVFIRAPDDTPYLGKWFKLLVTFPELYPVEPPIFRFVSIPYHLNVSSEGRICLDIIEKGYISSQQVIEIIQQIKQLFLFPCIETPTQIRILDIYSDQNTRDEYERLARESAEQVGKDDYNEFITGCYINKVDPNENYSLQFDSTNYPPYMRSVISNRKMEDPVMVPDIGQIYDRKELKQYVSSNINPICKYTGKLIKLTVDQIDALDSYHFPESP</sequence>
<gene>
    <name evidence="3" type="ORF">M9Y10_015274</name>
</gene>
<reference evidence="3 4" key="1">
    <citation type="submission" date="2024-04" db="EMBL/GenBank/DDBJ databases">
        <title>Tritrichomonas musculus Genome.</title>
        <authorList>
            <person name="Alves-Ferreira E."/>
            <person name="Grigg M."/>
            <person name="Lorenzi H."/>
            <person name="Galac M."/>
        </authorList>
    </citation>
    <scope>NUCLEOTIDE SEQUENCE [LARGE SCALE GENOMIC DNA]</scope>
    <source>
        <strain evidence="3 4">EAF2021</strain>
    </source>
</reference>
<dbReference type="Pfam" id="PF00179">
    <property type="entry name" value="UQ_con"/>
    <property type="match status" value="1"/>
</dbReference>
<dbReference type="Proteomes" id="UP001470230">
    <property type="component" value="Unassembled WGS sequence"/>
</dbReference>
<comment type="caution">
    <text evidence="3">The sequence shown here is derived from an EMBL/GenBank/DDBJ whole genome shotgun (WGS) entry which is preliminary data.</text>
</comment>
<dbReference type="InterPro" id="IPR013083">
    <property type="entry name" value="Znf_RING/FYVE/PHD"/>
</dbReference>
<dbReference type="PANTHER" id="PTHR24067">
    <property type="entry name" value="UBIQUITIN-CONJUGATING ENZYME E2"/>
    <property type="match status" value="1"/>
</dbReference>
<organism evidence="3 4">
    <name type="scientific">Tritrichomonas musculus</name>
    <dbReference type="NCBI Taxonomy" id="1915356"/>
    <lineage>
        <taxon>Eukaryota</taxon>
        <taxon>Metamonada</taxon>
        <taxon>Parabasalia</taxon>
        <taxon>Tritrichomonadida</taxon>
        <taxon>Tritrichomonadidae</taxon>
        <taxon>Tritrichomonas</taxon>
    </lineage>
</organism>
<keyword evidence="4" id="KW-1185">Reference proteome</keyword>
<dbReference type="InterPro" id="IPR000608">
    <property type="entry name" value="UBC"/>
</dbReference>